<feature type="transmembrane region" description="Helical" evidence="3">
    <location>
        <begin position="31"/>
        <end position="51"/>
    </location>
</feature>
<dbReference type="SUPFAM" id="SSF111369">
    <property type="entry name" value="HlyD-like secretion proteins"/>
    <property type="match status" value="1"/>
</dbReference>
<dbReference type="Gene3D" id="2.40.30.170">
    <property type="match status" value="1"/>
</dbReference>
<comment type="similarity">
    <text evidence="1">Belongs to the membrane fusion protein (MFP) (TC 8.A.1) family.</text>
</comment>
<dbReference type="FunFam" id="2.40.30.170:FF:000010">
    <property type="entry name" value="Efflux RND transporter periplasmic adaptor subunit"/>
    <property type="match status" value="1"/>
</dbReference>
<dbReference type="EMBL" id="QPJM01000003">
    <property type="protein sequence ID" value="RCW85630.1"/>
    <property type="molecule type" value="Genomic_DNA"/>
</dbReference>
<organism evidence="5 6">
    <name type="scientific">Phyllobacterium bourgognense</name>
    <dbReference type="NCBI Taxonomy" id="314236"/>
    <lineage>
        <taxon>Bacteria</taxon>
        <taxon>Pseudomonadati</taxon>
        <taxon>Pseudomonadota</taxon>
        <taxon>Alphaproteobacteria</taxon>
        <taxon>Hyphomicrobiales</taxon>
        <taxon>Phyllobacteriaceae</taxon>
        <taxon>Phyllobacterium</taxon>
    </lineage>
</organism>
<dbReference type="GO" id="GO:1990281">
    <property type="term" value="C:efflux pump complex"/>
    <property type="evidence" value="ECO:0007669"/>
    <property type="project" value="TreeGrafter"/>
</dbReference>
<comment type="caution">
    <text evidence="5">The sequence shown here is derived from an EMBL/GenBank/DDBJ whole genome shotgun (WGS) entry which is preliminary data.</text>
</comment>
<gene>
    <name evidence="5" type="ORF">C7476_103479</name>
</gene>
<feature type="region of interest" description="Disordered" evidence="2">
    <location>
        <begin position="359"/>
        <end position="391"/>
    </location>
</feature>
<feature type="transmembrane region" description="Helical" evidence="3">
    <location>
        <begin position="6"/>
        <end position="24"/>
    </location>
</feature>
<dbReference type="Gene3D" id="2.40.420.20">
    <property type="match status" value="1"/>
</dbReference>
<dbReference type="InterPro" id="IPR006143">
    <property type="entry name" value="RND_pump_MFP"/>
</dbReference>
<sequence length="457" mass="49417">MIKRYIAPLIVLILIAVISGLVWTKAPEFKGYILPTAIGILVFVGLIWALFPKIKRYMMPAIILILVVAVTGGMVWFNFFRDSMIKQFFATMQQPAAPVSTYTVKPGEWMPEIEAIGTVSAIQGVELSVEVAGIVKDIPFKANQTVEKDAPLLQLDDAIEKADIVAARAQDVLMDQTLARARTLNTRGVGAVSAVDEAQSASLAKKAEIAKLQAVMDQKLLKAPFKGTVGIPRIELGQYLPIGTVVVSLQDLTTMRVDFTVNEQVLSQIKIGQPIRLGLTDSDINYDGKITAIEPRIDPATRLVSVRAQVDNSEGELRPGQFSQVRVTLPKEENVFTLPQTALVSSLYGDYVYVVRPAPDETKPADPAKPADAPKPADETASTQPASAEKKEEKLIVTQVFVRPGRRSGLVVEITKGLKEGDVVVTAGQNRLSPGAAVKIANDVNPASKTESGLPTK</sequence>
<evidence type="ECO:0000313" key="6">
    <source>
        <dbReference type="Proteomes" id="UP000253324"/>
    </source>
</evidence>
<dbReference type="PANTHER" id="PTHR30469:SF11">
    <property type="entry name" value="BLL4320 PROTEIN"/>
    <property type="match status" value="1"/>
</dbReference>
<dbReference type="InterPro" id="IPR058792">
    <property type="entry name" value="Beta-barrel_RND_2"/>
</dbReference>
<keyword evidence="3" id="KW-0472">Membrane</keyword>
<dbReference type="Pfam" id="PF25954">
    <property type="entry name" value="Beta-barrel_RND_2"/>
    <property type="match status" value="1"/>
</dbReference>
<evidence type="ECO:0000256" key="2">
    <source>
        <dbReference type="SAM" id="MobiDB-lite"/>
    </source>
</evidence>
<evidence type="ECO:0000313" key="5">
    <source>
        <dbReference type="EMBL" id="RCW85630.1"/>
    </source>
</evidence>
<accession>A0A368YZJ5</accession>
<evidence type="ECO:0000259" key="4">
    <source>
        <dbReference type="Pfam" id="PF25954"/>
    </source>
</evidence>
<proteinExistence type="inferred from homology"/>
<dbReference type="GO" id="GO:0015562">
    <property type="term" value="F:efflux transmembrane transporter activity"/>
    <property type="evidence" value="ECO:0007669"/>
    <property type="project" value="TreeGrafter"/>
</dbReference>
<dbReference type="Gene3D" id="1.10.287.470">
    <property type="entry name" value="Helix hairpin bin"/>
    <property type="match status" value="1"/>
</dbReference>
<keyword evidence="6" id="KW-1185">Reference proteome</keyword>
<name>A0A368YZJ5_9HYPH</name>
<evidence type="ECO:0000256" key="1">
    <source>
        <dbReference type="ARBA" id="ARBA00009477"/>
    </source>
</evidence>
<dbReference type="NCBIfam" id="TIGR01730">
    <property type="entry name" value="RND_mfp"/>
    <property type="match status" value="1"/>
</dbReference>
<protein>
    <submittedName>
        <fullName evidence="5">Membrane fusion protein (Multidrug efflux system)</fullName>
    </submittedName>
</protein>
<keyword evidence="3" id="KW-0812">Transmembrane</keyword>
<feature type="domain" description="CusB-like beta-barrel" evidence="4">
    <location>
        <begin position="257"/>
        <end position="328"/>
    </location>
</feature>
<keyword evidence="3" id="KW-1133">Transmembrane helix</keyword>
<dbReference type="Gene3D" id="2.40.50.100">
    <property type="match status" value="1"/>
</dbReference>
<dbReference type="PANTHER" id="PTHR30469">
    <property type="entry name" value="MULTIDRUG RESISTANCE PROTEIN MDTA"/>
    <property type="match status" value="1"/>
</dbReference>
<dbReference type="AlphaFoldDB" id="A0A368YZJ5"/>
<dbReference type="Proteomes" id="UP000253324">
    <property type="component" value="Unassembled WGS sequence"/>
</dbReference>
<dbReference type="RefSeq" id="WP_342633331.1">
    <property type="nucleotide sequence ID" value="NZ_QPJM01000003.1"/>
</dbReference>
<reference evidence="5 6" key="1">
    <citation type="submission" date="2018-07" db="EMBL/GenBank/DDBJ databases">
        <title>Genomic Encyclopedia of Type Strains, Phase III (KMG-III): the genomes of soil and plant-associated and newly described type strains.</title>
        <authorList>
            <person name="Whitman W."/>
        </authorList>
    </citation>
    <scope>NUCLEOTIDE SEQUENCE [LARGE SCALE GENOMIC DNA]</scope>
    <source>
        <strain evidence="5 6">31-25a</strain>
    </source>
</reference>
<evidence type="ECO:0000256" key="3">
    <source>
        <dbReference type="SAM" id="Phobius"/>
    </source>
</evidence>
<feature type="transmembrane region" description="Helical" evidence="3">
    <location>
        <begin position="57"/>
        <end position="79"/>
    </location>
</feature>